<gene>
    <name evidence="1" type="ORF">PAMC26577_00065</name>
</gene>
<comment type="caution">
    <text evidence="1">The sequence shown here is derived from an EMBL/GenBank/DDBJ whole genome shotgun (WGS) entry which is preliminary data.</text>
</comment>
<name>A0A242N835_CABSO</name>
<dbReference type="AlphaFoldDB" id="A0A242N835"/>
<organism evidence="1 2">
    <name type="scientific">Caballeronia sordidicola</name>
    <name type="common">Burkholderia sordidicola</name>
    <dbReference type="NCBI Taxonomy" id="196367"/>
    <lineage>
        <taxon>Bacteria</taxon>
        <taxon>Pseudomonadati</taxon>
        <taxon>Pseudomonadota</taxon>
        <taxon>Betaproteobacteria</taxon>
        <taxon>Burkholderiales</taxon>
        <taxon>Burkholderiaceae</taxon>
        <taxon>Caballeronia</taxon>
    </lineage>
</organism>
<evidence type="ECO:0000313" key="2">
    <source>
        <dbReference type="Proteomes" id="UP000195221"/>
    </source>
</evidence>
<dbReference type="Proteomes" id="UP000195221">
    <property type="component" value="Unassembled WGS sequence"/>
</dbReference>
<proteinExistence type="predicted"/>
<dbReference type="EMBL" id="NBTZ01000003">
    <property type="protein sequence ID" value="OTP79788.1"/>
    <property type="molecule type" value="Genomic_DNA"/>
</dbReference>
<protein>
    <submittedName>
        <fullName evidence="1">Uncharacterized protein</fullName>
    </submittedName>
</protein>
<reference evidence="1 2" key="1">
    <citation type="submission" date="2017-03" db="EMBL/GenBank/DDBJ databases">
        <title>Genome analysis of strain PAMC 26577.</title>
        <authorList>
            <person name="Oh H.-M."/>
            <person name="Yang J.-A."/>
        </authorList>
    </citation>
    <scope>NUCLEOTIDE SEQUENCE [LARGE SCALE GENOMIC DNA]</scope>
    <source>
        <strain evidence="1 2">PAMC 26577</strain>
    </source>
</reference>
<accession>A0A242N835</accession>
<evidence type="ECO:0000313" key="1">
    <source>
        <dbReference type="EMBL" id="OTP79788.1"/>
    </source>
</evidence>
<sequence length="58" mass="6385">MRSSAYALSVLGALFRWLIEGQAGLPKKSAIFAGLGRIKLKTAISKVEWVMRLTRHVG</sequence>